<gene>
    <name evidence="2" type="ORF">C7M84_005189</name>
</gene>
<accession>A0A3R7P5Q9</accession>
<dbReference type="AlphaFoldDB" id="A0A3R7P5Q9"/>
<dbReference type="OrthoDB" id="6346242at2759"/>
<protein>
    <recommendedName>
        <fullName evidence="1">Shavenoid isoform B-like N-terminal domain-containing protein</fullName>
    </recommendedName>
</protein>
<feature type="domain" description="Shavenoid isoform B-like N-terminal" evidence="1">
    <location>
        <begin position="6"/>
        <end position="31"/>
    </location>
</feature>
<dbReference type="InterPro" id="IPR057507">
    <property type="entry name" value="Sha_B-like_N"/>
</dbReference>
<comment type="caution">
    <text evidence="2">The sequence shown here is derived from an EMBL/GenBank/DDBJ whole genome shotgun (WGS) entry which is preliminary data.</text>
</comment>
<name>A0A3R7P5Q9_PENVA</name>
<sequence>MTVGPSEGCQCQCPSATATFRDDTGTCVSTLTECPLADFVSSSGPEKVPYVFMPLKHQLVHPTAEVALLGLEHGGTPLLSPVCVVTKGSILTQAGWRNMANTSTFEPPFRLFRDGGRTYVQWVGEEAERAAAEGRLVLVTLICRDAAQPSTPVFRPCLAFRVAGSPGRWRWAGAVGETLWEF</sequence>
<proteinExistence type="predicted"/>
<dbReference type="EMBL" id="QCYY01001678">
    <property type="protein sequence ID" value="ROT76235.1"/>
    <property type="molecule type" value="Genomic_DNA"/>
</dbReference>
<dbReference type="PANTHER" id="PTHR39387:SF1">
    <property type="entry name" value="SHAVENOID, ISOFORM B"/>
    <property type="match status" value="1"/>
</dbReference>
<keyword evidence="3" id="KW-1185">Reference proteome</keyword>
<evidence type="ECO:0000313" key="2">
    <source>
        <dbReference type="EMBL" id="ROT76235.1"/>
    </source>
</evidence>
<evidence type="ECO:0000313" key="3">
    <source>
        <dbReference type="Proteomes" id="UP000283509"/>
    </source>
</evidence>
<dbReference type="GO" id="GO:0005938">
    <property type="term" value="C:cell cortex"/>
    <property type="evidence" value="ECO:0007669"/>
    <property type="project" value="TreeGrafter"/>
</dbReference>
<dbReference type="Proteomes" id="UP000283509">
    <property type="component" value="Unassembled WGS sequence"/>
</dbReference>
<reference evidence="2 3" key="1">
    <citation type="submission" date="2018-04" db="EMBL/GenBank/DDBJ databases">
        <authorList>
            <person name="Zhang X."/>
            <person name="Yuan J."/>
            <person name="Li F."/>
            <person name="Xiang J."/>
        </authorList>
    </citation>
    <scope>NUCLEOTIDE SEQUENCE [LARGE SCALE GENOMIC DNA]</scope>
    <source>
        <tissue evidence="2">Muscle</tissue>
    </source>
</reference>
<evidence type="ECO:0000259" key="1">
    <source>
        <dbReference type="Pfam" id="PF23328"/>
    </source>
</evidence>
<dbReference type="Pfam" id="PF23328">
    <property type="entry name" value="Sha_B_N"/>
    <property type="match status" value="1"/>
</dbReference>
<dbReference type="PANTHER" id="PTHR39387">
    <property type="entry name" value="SHAVENOID, ISOFORM B"/>
    <property type="match status" value="1"/>
</dbReference>
<reference evidence="2 3" key="2">
    <citation type="submission" date="2019-01" db="EMBL/GenBank/DDBJ databases">
        <title>The decoding of complex shrimp genome reveals the adaptation for benthos swimmer, frequently molting mechanism and breeding impact on genome.</title>
        <authorList>
            <person name="Sun Y."/>
            <person name="Gao Y."/>
            <person name="Yu Y."/>
        </authorList>
    </citation>
    <scope>NUCLEOTIDE SEQUENCE [LARGE SCALE GENOMIC DNA]</scope>
    <source>
        <tissue evidence="2">Muscle</tissue>
    </source>
</reference>
<organism evidence="2 3">
    <name type="scientific">Penaeus vannamei</name>
    <name type="common">Whiteleg shrimp</name>
    <name type="synonym">Litopenaeus vannamei</name>
    <dbReference type="NCBI Taxonomy" id="6689"/>
    <lineage>
        <taxon>Eukaryota</taxon>
        <taxon>Metazoa</taxon>
        <taxon>Ecdysozoa</taxon>
        <taxon>Arthropoda</taxon>
        <taxon>Crustacea</taxon>
        <taxon>Multicrustacea</taxon>
        <taxon>Malacostraca</taxon>
        <taxon>Eumalacostraca</taxon>
        <taxon>Eucarida</taxon>
        <taxon>Decapoda</taxon>
        <taxon>Dendrobranchiata</taxon>
        <taxon>Penaeoidea</taxon>
        <taxon>Penaeidae</taxon>
        <taxon>Penaeus</taxon>
    </lineage>
</organism>